<feature type="transmembrane region" description="Helical" evidence="2">
    <location>
        <begin position="61"/>
        <end position="82"/>
    </location>
</feature>
<protein>
    <submittedName>
        <fullName evidence="3">Uncharacterized protein</fullName>
    </submittedName>
</protein>
<keyword evidence="2" id="KW-0812">Transmembrane</keyword>
<evidence type="ECO:0000256" key="2">
    <source>
        <dbReference type="SAM" id="Phobius"/>
    </source>
</evidence>
<organism evidence="3 4">
    <name type="scientific">Actinoplanes lutulentus</name>
    <dbReference type="NCBI Taxonomy" id="1287878"/>
    <lineage>
        <taxon>Bacteria</taxon>
        <taxon>Bacillati</taxon>
        <taxon>Actinomycetota</taxon>
        <taxon>Actinomycetes</taxon>
        <taxon>Micromonosporales</taxon>
        <taxon>Micromonosporaceae</taxon>
        <taxon>Actinoplanes</taxon>
    </lineage>
</organism>
<dbReference type="EMBL" id="QLMJ01000013">
    <property type="protein sequence ID" value="RAK32809.1"/>
    <property type="molecule type" value="Genomic_DNA"/>
</dbReference>
<comment type="caution">
    <text evidence="3">The sequence shown here is derived from an EMBL/GenBank/DDBJ whole genome shotgun (WGS) entry which is preliminary data.</text>
</comment>
<reference evidence="3 4" key="1">
    <citation type="submission" date="2018-06" db="EMBL/GenBank/DDBJ databases">
        <title>Genomic Encyclopedia of Type Strains, Phase III (KMG-III): the genomes of soil and plant-associated and newly described type strains.</title>
        <authorList>
            <person name="Whitman W."/>
        </authorList>
    </citation>
    <scope>NUCLEOTIDE SEQUENCE [LARGE SCALE GENOMIC DNA]</scope>
    <source>
        <strain evidence="3 4">CGMCC 4.7090</strain>
    </source>
</reference>
<accession>A0A327ZBW7</accession>
<evidence type="ECO:0000256" key="1">
    <source>
        <dbReference type="SAM" id="MobiDB-lite"/>
    </source>
</evidence>
<gene>
    <name evidence="3" type="ORF">B0I29_113104</name>
</gene>
<sequence length="212" mass="22719">MNRRDVLTNLHEGGARPHRAAGDGKPPRANIELEPADHEEPTWEVHRPGTPRRRFDRRARMILTAAAVAALLANAGAAWAYWRFNQPDEPTAAHSVTAGVTFAMALNGTSDPNDPSGDLTVTVTNQHPVPIRITAIRPGAGRAMADDTHRDAGCSAPRVRISKDVFPVSWEIPRNTVGAFVLNGALSVRAGGQAACKGASYSVPMRAEAIRP</sequence>
<dbReference type="Proteomes" id="UP000249341">
    <property type="component" value="Unassembled WGS sequence"/>
</dbReference>
<evidence type="ECO:0000313" key="3">
    <source>
        <dbReference type="EMBL" id="RAK32809.1"/>
    </source>
</evidence>
<proteinExistence type="predicted"/>
<evidence type="ECO:0000313" key="4">
    <source>
        <dbReference type="Proteomes" id="UP000249341"/>
    </source>
</evidence>
<dbReference type="RefSeq" id="WP_181557981.1">
    <property type="nucleotide sequence ID" value="NZ_JACHWI010000005.1"/>
</dbReference>
<keyword evidence="2" id="KW-1133">Transmembrane helix</keyword>
<feature type="region of interest" description="Disordered" evidence="1">
    <location>
        <begin position="1"/>
        <end position="29"/>
    </location>
</feature>
<name>A0A327ZBW7_9ACTN</name>
<keyword evidence="4" id="KW-1185">Reference proteome</keyword>
<dbReference type="AlphaFoldDB" id="A0A327ZBW7"/>
<keyword evidence="2" id="KW-0472">Membrane</keyword>